<proteinExistence type="predicted"/>
<feature type="region of interest" description="Disordered" evidence="1">
    <location>
        <begin position="1"/>
        <end position="85"/>
    </location>
</feature>
<protein>
    <submittedName>
        <fullName evidence="2">Uncharacterized protein</fullName>
    </submittedName>
</protein>
<evidence type="ECO:0000256" key="1">
    <source>
        <dbReference type="SAM" id="MobiDB-lite"/>
    </source>
</evidence>
<feature type="compositionally biased region" description="Polar residues" evidence="1">
    <location>
        <begin position="270"/>
        <end position="292"/>
    </location>
</feature>
<comment type="caution">
    <text evidence="2">The sequence shown here is derived from an EMBL/GenBank/DDBJ whole genome shotgun (WGS) entry which is preliminary data.</text>
</comment>
<dbReference type="EMBL" id="JBANQN010000007">
    <property type="protein sequence ID" value="KAK6785151.1"/>
    <property type="molecule type" value="Genomic_DNA"/>
</dbReference>
<name>A0AAN8TJX0_SOLBU</name>
<feature type="compositionally biased region" description="Basic residues" evidence="1">
    <location>
        <begin position="7"/>
        <end position="27"/>
    </location>
</feature>
<dbReference type="AlphaFoldDB" id="A0AAN8TJX0"/>
<accession>A0AAN8TJX0</accession>
<dbReference type="PANTHER" id="PTHR37260">
    <property type="entry name" value="PHOSPHORELAY PROTEIN"/>
    <property type="match status" value="1"/>
</dbReference>
<evidence type="ECO:0000313" key="3">
    <source>
        <dbReference type="Proteomes" id="UP001371456"/>
    </source>
</evidence>
<feature type="region of interest" description="Disordered" evidence="1">
    <location>
        <begin position="149"/>
        <end position="175"/>
    </location>
</feature>
<organism evidence="2 3">
    <name type="scientific">Solanum bulbocastanum</name>
    <name type="common">Wild potato</name>
    <dbReference type="NCBI Taxonomy" id="147425"/>
    <lineage>
        <taxon>Eukaryota</taxon>
        <taxon>Viridiplantae</taxon>
        <taxon>Streptophyta</taxon>
        <taxon>Embryophyta</taxon>
        <taxon>Tracheophyta</taxon>
        <taxon>Spermatophyta</taxon>
        <taxon>Magnoliopsida</taxon>
        <taxon>eudicotyledons</taxon>
        <taxon>Gunneridae</taxon>
        <taxon>Pentapetalae</taxon>
        <taxon>asterids</taxon>
        <taxon>lamiids</taxon>
        <taxon>Solanales</taxon>
        <taxon>Solanaceae</taxon>
        <taxon>Solanoideae</taxon>
        <taxon>Solaneae</taxon>
        <taxon>Solanum</taxon>
    </lineage>
</organism>
<dbReference type="PANTHER" id="PTHR37260:SF2">
    <property type="entry name" value="PROTEIN ECERIFERUM 16"/>
    <property type="match status" value="1"/>
</dbReference>
<feature type="compositionally biased region" description="Polar residues" evidence="1">
    <location>
        <begin position="357"/>
        <end position="374"/>
    </location>
</feature>
<dbReference type="Proteomes" id="UP001371456">
    <property type="component" value="Unassembled WGS sequence"/>
</dbReference>
<dbReference type="InterPro" id="IPR053342">
    <property type="entry name" value="Exosome_cofactor/PTGS_suppr"/>
</dbReference>
<gene>
    <name evidence="2" type="ORF">RDI58_018606</name>
</gene>
<sequence>MDAKALAKSKRAHSLHLNKKHNPHHASKGSSAVSGMSAGDKKATVKQVKEKPKPKLPSNWDRYEEENSDSETATPAGASHVSDVVEPKSKGADYAYLLSEAKDQLQYSSEDVSFCDDILDDFYQGLGALLSAKGQSKLSWIAEENFAMEDKAPPPTKEPGTKFRKGRGVGSSCASVTEVGPTITRDFSASFLSLDLQALSEQLERASLQERLFIEPDLLPLVLSDQESQSAAKEKHDGDLASSKSSTAEKDINSLTSTNKSNENRHQHSHLGTTSSSSRHPTLADESSNPSTAFKDEAGQNDTLMCVSKKPSAFKAAAAEAELDMLLDSVTEIEICESTNVIDQSIRPYVVIQAGTPTSLAEGPSSTQEVSTQPRRGHDLLPKPAISDISLDDTLDDLLKETSTVTNKNEHSLPTEVSSIAGHTPSASQPVSKSKIIDDFDSWFDTL</sequence>
<reference evidence="2 3" key="1">
    <citation type="submission" date="2024-02" db="EMBL/GenBank/DDBJ databases">
        <title>de novo genome assembly of Solanum bulbocastanum strain 11H21.</title>
        <authorList>
            <person name="Hosaka A.J."/>
        </authorList>
    </citation>
    <scope>NUCLEOTIDE SEQUENCE [LARGE SCALE GENOMIC DNA]</scope>
    <source>
        <tissue evidence="2">Young leaves</tissue>
    </source>
</reference>
<evidence type="ECO:0000313" key="2">
    <source>
        <dbReference type="EMBL" id="KAK6785151.1"/>
    </source>
</evidence>
<feature type="compositionally biased region" description="Basic and acidic residues" evidence="1">
    <location>
        <begin position="39"/>
        <end position="53"/>
    </location>
</feature>
<keyword evidence="3" id="KW-1185">Reference proteome</keyword>
<feature type="region of interest" description="Disordered" evidence="1">
    <location>
        <begin position="404"/>
        <end position="432"/>
    </location>
</feature>
<feature type="region of interest" description="Disordered" evidence="1">
    <location>
        <begin position="229"/>
        <end position="297"/>
    </location>
</feature>
<feature type="region of interest" description="Disordered" evidence="1">
    <location>
        <begin position="357"/>
        <end position="382"/>
    </location>
</feature>